<dbReference type="InterPro" id="IPR027417">
    <property type="entry name" value="P-loop_NTPase"/>
</dbReference>
<protein>
    <recommendedName>
        <fullName evidence="4">Protein KTI12 homolog</fullName>
    </recommendedName>
</protein>
<dbReference type="Pfam" id="PF08433">
    <property type="entry name" value="KTI12"/>
    <property type="match status" value="1"/>
</dbReference>
<evidence type="ECO:0000313" key="6">
    <source>
        <dbReference type="Proteomes" id="UP001235939"/>
    </source>
</evidence>
<proteinExistence type="inferred from homology"/>
<dbReference type="PANTHER" id="PTHR12435">
    <property type="match status" value="1"/>
</dbReference>
<organism evidence="5 6">
    <name type="scientific">Cordylochernes scorpioides</name>
    <dbReference type="NCBI Taxonomy" id="51811"/>
    <lineage>
        <taxon>Eukaryota</taxon>
        <taxon>Metazoa</taxon>
        <taxon>Ecdysozoa</taxon>
        <taxon>Arthropoda</taxon>
        <taxon>Chelicerata</taxon>
        <taxon>Arachnida</taxon>
        <taxon>Pseudoscorpiones</taxon>
        <taxon>Cheliferoidea</taxon>
        <taxon>Chernetidae</taxon>
        <taxon>Cordylochernes</taxon>
    </lineage>
</organism>
<evidence type="ECO:0000256" key="4">
    <source>
        <dbReference type="ARBA" id="ARBA00026170"/>
    </source>
</evidence>
<evidence type="ECO:0000256" key="2">
    <source>
        <dbReference type="ARBA" id="ARBA00022840"/>
    </source>
</evidence>
<keyword evidence="6" id="KW-1185">Reference proteome</keyword>
<reference evidence="5 6" key="1">
    <citation type="submission" date="2022-01" db="EMBL/GenBank/DDBJ databases">
        <title>A chromosomal length assembly of Cordylochernes scorpioides.</title>
        <authorList>
            <person name="Zeh D."/>
            <person name="Zeh J."/>
        </authorList>
    </citation>
    <scope>NUCLEOTIDE SEQUENCE [LARGE SCALE GENOMIC DNA]</scope>
    <source>
        <strain evidence="5">IN4F17</strain>
        <tissue evidence="5">Whole Body</tissue>
    </source>
</reference>
<keyword evidence="2" id="KW-0067">ATP-binding</keyword>
<keyword evidence="1" id="KW-0547">Nucleotide-binding</keyword>
<dbReference type="EMBL" id="CP092868">
    <property type="protein sequence ID" value="UYV69209.1"/>
    <property type="molecule type" value="Genomic_DNA"/>
</dbReference>
<comment type="similarity">
    <text evidence="3">Belongs to the KTI12 family.</text>
</comment>
<dbReference type="SUPFAM" id="SSF52540">
    <property type="entry name" value="P-loop containing nucleoside triphosphate hydrolases"/>
    <property type="match status" value="1"/>
</dbReference>
<sequence length="272" mass="31424">MPLLTITGFPKSGKTTIARQLEEYLKSKGKTVNLISDEDFDDKNTIYSVIAKEKSMREDLKSRVERCLSKDSITILDAANYIKGYRYELYCMSKSNFTTQCLVHSLISIDTCRKRNEQSSNKYTPEIFEQLINSYEYPNSTNRWDCPLISVAEGETPWEEVENALLKLPPPPPNMSTQSQPLSSTNFIHQLDRETKNIVKQILDNQKSHGGTLKIADGVNLNLVKPFSPMELRKHQREFMRSRYMMMNINSHKGSNYFRSYSLRHLIVYVGD</sequence>
<evidence type="ECO:0000256" key="1">
    <source>
        <dbReference type="ARBA" id="ARBA00022741"/>
    </source>
</evidence>
<accession>A0ABY6KK31</accession>
<dbReference type="Proteomes" id="UP001235939">
    <property type="component" value="Chromosome 06"/>
</dbReference>
<name>A0ABY6KK31_9ARAC</name>
<evidence type="ECO:0000313" key="5">
    <source>
        <dbReference type="EMBL" id="UYV69209.1"/>
    </source>
</evidence>
<gene>
    <name evidence="5" type="ORF">LAZ67_6002843</name>
</gene>
<dbReference type="Gene3D" id="3.40.50.300">
    <property type="entry name" value="P-loop containing nucleotide triphosphate hydrolases"/>
    <property type="match status" value="1"/>
</dbReference>
<dbReference type="InterPro" id="IPR013641">
    <property type="entry name" value="KTI12/PSTK"/>
</dbReference>
<evidence type="ECO:0000256" key="3">
    <source>
        <dbReference type="ARBA" id="ARBA00025768"/>
    </source>
</evidence>